<feature type="compositionally biased region" description="Polar residues" evidence="1">
    <location>
        <begin position="1"/>
        <end position="57"/>
    </location>
</feature>
<evidence type="ECO:0000313" key="2">
    <source>
        <dbReference type="EMBL" id="KEQ12755.1"/>
    </source>
</evidence>
<proteinExistence type="predicted"/>
<evidence type="ECO:0000256" key="1">
    <source>
        <dbReference type="SAM" id="MobiDB-lite"/>
    </source>
</evidence>
<name>A0A081N2T2_9GAMM</name>
<accession>A0A081N2T2</accession>
<dbReference type="EMBL" id="JOKG01000004">
    <property type="protein sequence ID" value="KEQ12755.1"/>
    <property type="molecule type" value="Genomic_DNA"/>
</dbReference>
<reference evidence="2 3" key="1">
    <citation type="submission" date="2014-06" db="EMBL/GenBank/DDBJ databases">
        <title>Whole Genome Sequences of Three Symbiotic Endozoicomonas Bacteria.</title>
        <authorList>
            <person name="Neave M.J."/>
            <person name="Apprill A."/>
            <person name="Voolstra C.R."/>
        </authorList>
    </citation>
    <scope>NUCLEOTIDE SEQUENCE [LARGE SCALE GENOMIC DNA]</scope>
    <source>
        <strain evidence="2 3">LMG 24815</strain>
    </source>
</reference>
<feature type="compositionally biased region" description="Basic and acidic residues" evidence="1">
    <location>
        <begin position="58"/>
        <end position="68"/>
    </location>
</feature>
<comment type="caution">
    <text evidence="2">The sequence shown here is derived from an EMBL/GenBank/DDBJ whole genome shotgun (WGS) entry which is preliminary data.</text>
</comment>
<dbReference type="RefSeq" id="WP_034878122.1">
    <property type="nucleotide sequence ID" value="NZ_JOKG01000004.1"/>
</dbReference>
<evidence type="ECO:0000313" key="3">
    <source>
        <dbReference type="Proteomes" id="UP000028006"/>
    </source>
</evidence>
<feature type="region of interest" description="Disordered" evidence="1">
    <location>
        <begin position="1"/>
        <end position="68"/>
    </location>
</feature>
<organism evidence="2 3">
    <name type="scientific">Endozoicomonas montiporae</name>
    <dbReference type="NCBI Taxonomy" id="1027273"/>
    <lineage>
        <taxon>Bacteria</taxon>
        <taxon>Pseudomonadati</taxon>
        <taxon>Pseudomonadota</taxon>
        <taxon>Gammaproteobacteria</taxon>
        <taxon>Oceanospirillales</taxon>
        <taxon>Endozoicomonadaceae</taxon>
        <taxon>Endozoicomonas</taxon>
    </lineage>
</organism>
<gene>
    <name evidence="2" type="ORF">GZ77_20025</name>
</gene>
<dbReference type="Proteomes" id="UP000028006">
    <property type="component" value="Unassembled WGS sequence"/>
</dbReference>
<dbReference type="AlphaFoldDB" id="A0A081N2T2"/>
<protein>
    <submittedName>
        <fullName evidence="2">Uncharacterized protein</fullName>
    </submittedName>
</protein>
<keyword evidence="3" id="KW-1185">Reference proteome</keyword>
<sequence>MNGNIGSGQRVQTTHTPAEATATSTGNNEATGQTDSRQKVTQLAPNTVAKNIHTNEQSPDKPADTPLHTREIRLLERVRSRLRDFSAWVQITGEVSHAFPLVVST</sequence>